<sequence length="39" mass="4844">MLRKTFDFAGYLNKFRYFCRFHWKKVQSFPIKCRNGVPL</sequence>
<name>A0A133KUE1_HEYCO</name>
<protein>
    <submittedName>
        <fullName evidence="1">Uncharacterized protein</fullName>
    </submittedName>
</protein>
<evidence type="ECO:0000313" key="1">
    <source>
        <dbReference type="EMBL" id="KWZ82930.1"/>
    </source>
</evidence>
<dbReference type="PATRIC" id="fig|1398.22.peg.1422"/>
<proteinExistence type="predicted"/>
<dbReference type="Proteomes" id="UP000070376">
    <property type="component" value="Unassembled WGS sequence"/>
</dbReference>
<accession>A0A133KUE1</accession>
<organism evidence="1 2">
    <name type="scientific">Heyndrickxia coagulans</name>
    <name type="common">Weizmannia coagulans</name>
    <dbReference type="NCBI Taxonomy" id="1398"/>
    <lineage>
        <taxon>Bacteria</taxon>
        <taxon>Bacillati</taxon>
        <taxon>Bacillota</taxon>
        <taxon>Bacilli</taxon>
        <taxon>Bacillales</taxon>
        <taxon>Bacillaceae</taxon>
        <taxon>Heyndrickxia</taxon>
    </lineage>
</organism>
<dbReference type="AlphaFoldDB" id="A0A133KUE1"/>
<evidence type="ECO:0000313" key="2">
    <source>
        <dbReference type="Proteomes" id="UP000070376"/>
    </source>
</evidence>
<comment type="caution">
    <text evidence="1">The sequence shown here is derived from an EMBL/GenBank/DDBJ whole genome shotgun (WGS) entry which is preliminary data.</text>
</comment>
<reference evidence="2" key="1">
    <citation type="submission" date="2016-01" db="EMBL/GenBank/DDBJ databases">
        <authorList>
            <person name="Mitreva M."/>
            <person name="Pepin K.H."/>
            <person name="Mihindukulasuriya K.A."/>
            <person name="Fulton R."/>
            <person name="Fronick C."/>
            <person name="O'Laughlin M."/>
            <person name="Miner T."/>
            <person name="Herter B."/>
            <person name="Rosa B.A."/>
            <person name="Cordes M."/>
            <person name="Tomlinson C."/>
            <person name="Wollam A."/>
            <person name="Palsikar V.B."/>
            <person name="Mardis E.R."/>
            <person name="Wilson R.K."/>
        </authorList>
    </citation>
    <scope>NUCLEOTIDE SEQUENCE [LARGE SCALE GENOMIC DNA]</scope>
    <source>
        <strain evidence="2">GED7749B</strain>
    </source>
</reference>
<dbReference type="EMBL" id="LRPN01000047">
    <property type="protein sequence ID" value="KWZ82930.1"/>
    <property type="molecule type" value="Genomic_DNA"/>
</dbReference>
<gene>
    <name evidence="1" type="ORF">HMPREF3213_01414</name>
</gene>